<dbReference type="InterPro" id="IPR032466">
    <property type="entry name" value="Metal_Hydrolase"/>
</dbReference>
<dbReference type="PROSITE" id="PS51365">
    <property type="entry name" value="RENAL_DIPEPTIDASE_2"/>
    <property type="match status" value="1"/>
</dbReference>
<dbReference type="SUPFAM" id="SSF51556">
    <property type="entry name" value="Metallo-dependent hydrolases"/>
    <property type="match status" value="1"/>
</dbReference>
<sequence>MREPASSPYPLVDFHCDVLWKLLEHEELSFDDHSDSRIDVTPGRLQASQAILQTFAIYTSPQKASQAAIWKSVDLFYDKVLSNPRMHLIRDAADIDHAMNNGLTGALLSLEGVDGLQGDFTMLRLLYRLGLRAVGLTWNHANWAADGVLEPRQGGLTAKGGQFVEECERLGIILDVSHLTERGFWELADRVKRPFIASHSNAKALCPHARNLTDDQIKALIAIDGRIGITYVPYFVREDGKATIIDVLRHIEHVAGLGGAKQLMLGSDFDGIEQYVQSLRHPADVRKLVNEMLKVFPEQVVTDITSANAIRFLKQQLPAK</sequence>
<dbReference type="RefSeq" id="WP_110043282.1">
    <property type="nucleotide sequence ID" value="NZ_CP054612.1"/>
</dbReference>
<evidence type="ECO:0000313" key="2">
    <source>
        <dbReference type="Proteomes" id="UP000246635"/>
    </source>
</evidence>
<name>A0A2V2YXX9_9BACL</name>
<dbReference type="Pfam" id="PF01244">
    <property type="entry name" value="Peptidase_M19"/>
    <property type="match status" value="1"/>
</dbReference>
<accession>A0A2V2YXX9</accession>
<keyword evidence="2" id="KW-1185">Reference proteome</keyword>
<reference evidence="1 2" key="1">
    <citation type="submission" date="2018-05" db="EMBL/GenBank/DDBJ databases">
        <title>Genomic Encyclopedia of Type Strains, Phase III (KMG-III): the genomes of soil and plant-associated and newly described type strains.</title>
        <authorList>
            <person name="Whitman W."/>
        </authorList>
    </citation>
    <scope>NUCLEOTIDE SEQUENCE [LARGE SCALE GENOMIC DNA]</scope>
    <source>
        <strain evidence="1 2">CECT 5696</strain>
    </source>
</reference>
<proteinExistence type="predicted"/>
<dbReference type="Proteomes" id="UP000246635">
    <property type="component" value="Unassembled WGS sequence"/>
</dbReference>
<dbReference type="AlphaFoldDB" id="A0A2V2YXX9"/>
<dbReference type="Gene3D" id="3.20.20.140">
    <property type="entry name" value="Metal-dependent hydrolases"/>
    <property type="match status" value="1"/>
</dbReference>
<organism evidence="1 2">
    <name type="scientific">Paenibacillus cellulosilyticus</name>
    <dbReference type="NCBI Taxonomy" id="375489"/>
    <lineage>
        <taxon>Bacteria</taxon>
        <taxon>Bacillati</taxon>
        <taxon>Bacillota</taxon>
        <taxon>Bacilli</taxon>
        <taxon>Bacillales</taxon>
        <taxon>Paenibacillaceae</taxon>
        <taxon>Paenibacillus</taxon>
    </lineage>
</organism>
<evidence type="ECO:0000313" key="1">
    <source>
        <dbReference type="EMBL" id="PWW06474.1"/>
    </source>
</evidence>
<dbReference type="PANTHER" id="PTHR10443:SF12">
    <property type="entry name" value="DIPEPTIDASE"/>
    <property type="match status" value="1"/>
</dbReference>
<dbReference type="GO" id="GO:0070573">
    <property type="term" value="F:metallodipeptidase activity"/>
    <property type="evidence" value="ECO:0007669"/>
    <property type="project" value="InterPro"/>
</dbReference>
<dbReference type="GO" id="GO:0006508">
    <property type="term" value="P:proteolysis"/>
    <property type="evidence" value="ECO:0007669"/>
    <property type="project" value="InterPro"/>
</dbReference>
<comment type="caution">
    <text evidence="1">The sequence shown here is derived from an EMBL/GenBank/DDBJ whole genome shotgun (WGS) entry which is preliminary data.</text>
</comment>
<gene>
    <name evidence="1" type="ORF">DFQ01_103377</name>
</gene>
<dbReference type="InterPro" id="IPR008257">
    <property type="entry name" value="Pept_M19"/>
</dbReference>
<dbReference type="PANTHER" id="PTHR10443">
    <property type="entry name" value="MICROSOMAL DIPEPTIDASE"/>
    <property type="match status" value="1"/>
</dbReference>
<dbReference type="OrthoDB" id="9804920at2"/>
<protein>
    <submittedName>
        <fullName evidence="1">Membrane dipeptidase</fullName>
    </submittedName>
</protein>
<dbReference type="EMBL" id="QGTQ01000003">
    <property type="protein sequence ID" value="PWW06474.1"/>
    <property type="molecule type" value="Genomic_DNA"/>
</dbReference>